<reference evidence="1" key="1">
    <citation type="submission" date="2021-06" db="EMBL/GenBank/DDBJ databases">
        <authorList>
            <person name="Kallberg Y."/>
            <person name="Tangrot J."/>
            <person name="Rosling A."/>
        </authorList>
    </citation>
    <scope>NUCLEOTIDE SEQUENCE</scope>
    <source>
        <strain evidence="1">AZ414A</strain>
    </source>
</reference>
<dbReference type="AlphaFoldDB" id="A0A9N9GAA8"/>
<gene>
    <name evidence="1" type="ORF">DEBURN_LOCUS9290</name>
</gene>
<comment type="caution">
    <text evidence="1">The sequence shown here is derived from an EMBL/GenBank/DDBJ whole genome shotgun (WGS) entry which is preliminary data.</text>
</comment>
<dbReference type="EMBL" id="CAJVPK010001705">
    <property type="protein sequence ID" value="CAG8595997.1"/>
    <property type="molecule type" value="Genomic_DNA"/>
</dbReference>
<name>A0A9N9GAA8_9GLOM</name>
<evidence type="ECO:0000313" key="2">
    <source>
        <dbReference type="Proteomes" id="UP000789706"/>
    </source>
</evidence>
<dbReference type="Pfam" id="PF05536">
    <property type="entry name" value="Neurochondrin"/>
    <property type="match status" value="2"/>
</dbReference>
<keyword evidence="2" id="KW-1185">Reference proteome</keyword>
<evidence type="ECO:0000313" key="1">
    <source>
        <dbReference type="EMBL" id="CAG8595997.1"/>
    </source>
</evidence>
<proteinExistence type="predicted"/>
<dbReference type="PANTHER" id="PTHR13109">
    <property type="entry name" value="NEUROCHONDRIN"/>
    <property type="match status" value="1"/>
</dbReference>
<sequence>MANNQSEFRRCLDLLSPSSPDDAKFAALMLIPRFLQQDNEKDVILVFEAMDFKFLERLMRTENLTEDNLPDYTLKVIAVHILSCFCVIEDLMKKKQLHALSVKQGLTRIVDSKTISHILQCVKNSTNVETRDISLQVIHHTTMGVITSIPTDRNFSDQKIIRDYLFIILSELSDIFRKNQDKFKFDLLELFVQMFSYITDKSIQDMFQNDISRTNVWVQNIRYGLKDILKSKIAILSFWSNLNSNTEIEKVNEEFKFAALVVQLACIEIKLMLDELSDQLENNKNYESVKRHEVILPACYTILEKTIEYLTKVEYMLDSKKKDELVDLIGVKLDPELLLRLKSSIESSSTLTDKATASIRILSVWLAEEGSLEKEVVTVIPFLLDFCRSSLNSQYAGVDLIKMLTPAFLNLTSQDKPLETFYFEGGPEMIINYFIKIWEHSKITNDIKDETVDDLLGPLQVLLNIVVLKREDFITKYKVELMKIIIIGRKISEILVLKLRSTGYSLQGNQIILLANTLLLCLLIISGDPSSSDLVEKDIIMSFINVATTFYEDQNNLSQNEIDVQVNELNLLGKQVLSSISSRI</sequence>
<dbReference type="Proteomes" id="UP000789706">
    <property type="component" value="Unassembled WGS sequence"/>
</dbReference>
<accession>A0A9N9GAA8</accession>
<dbReference type="OrthoDB" id="8962942at2759"/>
<organism evidence="1 2">
    <name type="scientific">Diversispora eburnea</name>
    <dbReference type="NCBI Taxonomy" id="1213867"/>
    <lineage>
        <taxon>Eukaryota</taxon>
        <taxon>Fungi</taxon>
        <taxon>Fungi incertae sedis</taxon>
        <taxon>Mucoromycota</taxon>
        <taxon>Glomeromycotina</taxon>
        <taxon>Glomeromycetes</taxon>
        <taxon>Diversisporales</taxon>
        <taxon>Diversisporaceae</taxon>
        <taxon>Diversispora</taxon>
    </lineage>
</organism>
<dbReference type="PANTHER" id="PTHR13109:SF7">
    <property type="entry name" value="NEUROCHONDRIN"/>
    <property type="match status" value="1"/>
</dbReference>
<protein>
    <submittedName>
        <fullName evidence="1">6767_t:CDS:1</fullName>
    </submittedName>
</protein>
<dbReference type="InterPro" id="IPR008709">
    <property type="entry name" value="Neurochondrin"/>
</dbReference>